<evidence type="ECO:0000313" key="1">
    <source>
        <dbReference type="EMBL" id="JAH58996.1"/>
    </source>
</evidence>
<protein>
    <submittedName>
        <fullName evidence="1">Uncharacterized protein</fullName>
    </submittedName>
</protein>
<sequence>MSLLLYQLKLSTVPSFLKSTVSLQN</sequence>
<reference evidence="1" key="2">
    <citation type="journal article" date="2015" name="Fish Shellfish Immunol.">
        <title>Early steps in the European eel (Anguilla anguilla)-Vibrio vulnificus interaction in the gills: Role of the RtxA13 toxin.</title>
        <authorList>
            <person name="Callol A."/>
            <person name="Pajuelo D."/>
            <person name="Ebbesson L."/>
            <person name="Teles M."/>
            <person name="MacKenzie S."/>
            <person name="Amaro C."/>
        </authorList>
    </citation>
    <scope>NUCLEOTIDE SEQUENCE</scope>
</reference>
<organism evidence="1">
    <name type="scientific">Anguilla anguilla</name>
    <name type="common">European freshwater eel</name>
    <name type="synonym">Muraena anguilla</name>
    <dbReference type="NCBI Taxonomy" id="7936"/>
    <lineage>
        <taxon>Eukaryota</taxon>
        <taxon>Metazoa</taxon>
        <taxon>Chordata</taxon>
        <taxon>Craniata</taxon>
        <taxon>Vertebrata</taxon>
        <taxon>Euteleostomi</taxon>
        <taxon>Actinopterygii</taxon>
        <taxon>Neopterygii</taxon>
        <taxon>Teleostei</taxon>
        <taxon>Anguilliformes</taxon>
        <taxon>Anguillidae</taxon>
        <taxon>Anguilla</taxon>
    </lineage>
</organism>
<accession>A0A0E9TZN6</accession>
<reference evidence="1" key="1">
    <citation type="submission" date="2014-11" db="EMBL/GenBank/DDBJ databases">
        <authorList>
            <person name="Amaro Gonzalez C."/>
        </authorList>
    </citation>
    <scope>NUCLEOTIDE SEQUENCE</scope>
</reference>
<dbReference type="EMBL" id="GBXM01049581">
    <property type="protein sequence ID" value="JAH58996.1"/>
    <property type="molecule type" value="Transcribed_RNA"/>
</dbReference>
<name>A0A0E9TZN6_ANGAN</name>
<proteinExistence type="predicted"/>
<dbReference type="AlphaFoldDB" id="A0A0E9TZN6"/>